<feature type="non-terminal residue" evidence="1">
    <location>
        <position position="1"/>
    </location>
</feature>
<dbReference type="EMBL" id="CM000363">
    <property type="protein sequence ID" value="EDX09931.1"/>
    <property type="molecule type" value="Genomic_DNA"/>
</dbReference>
<dbReference type="Proteomes" id="UP000000304">
    <property type="component" value="Chromosome 3L"/>
</dbReference>
<dbReference type="AlphaFoldDB" id="B4QNR4"/>
<proteinExistence type="predicted"/>
<keyword evidence="2" id="KW-1185">Reference proteome</keyword>
<protein>
    <submittedName>
        <fullName evidence="1">GD17942</fullName>
    </submittedName>
</protein>
<organism evidence="1 2">
    <name type="scientific">Drosophila simulans</name>
    <name type="common">Fruit fly</name>
    <dbReference type="NCBI Taxonomy" id="7240"/>
    <lineage>
        <taxon>Eukaryota</taxon>
        <taxon>Metazoa</taxon>
        <taxon>Ecdysozoa</taxon>
        <taxon>Arthropoda</taxon>
        <taxon>Hexapoda</taxon>
        <taxon>Insecta</taxon>
        <taxon>Pterygota</taxon>
        <taxon>Neoptera</taxon>
        <taxon>Endopterygota</taxon>
        <taxon>Diptera</taxon>
        <taxon>Brachycera</taxon>
        <taxon>Muscomorpha</taxon>
        <taxon>Ephydroidea</taxon>
        <taxon>Drosophilidae</taxon>
        <taxon>Drosophila</taxon>
        <taxon>Sophophora</taxon>
    </lineage>
</organism>
<reference evidence="1 2" key="1">
    <citation type="journal article" date="2007" name="Nature">
        <title>Evolution of genes and genomes on the Drosophila phylogeny.</title>
        <authorList>
            <consortium name="Drosophila 12 Genomes Consortium"/>
            <person name="Clark A.G."/>
            <person name="Eisen M.B."/>
            <person name="Smith D.R."/>
            <person name="Bergman C.M."/>
            <person name="Oliver B."/>
            <person name="Markow T.A."/>
            <person name="Kaufman T.C."/>
            <person name="Kellis M."/>
            <person name="Gelbart W."/>
            <person name="Iyer V.N."/>
            <person name="Pollard D.A."/>
            <person name="Sackton T.B."/>
            <person name="Larracuente A.M."/>
            <person name="Singh N.D."/>
            <person name="Abad J.P."/>
            <person name="Abt D.N."/>
            <person name="Adryan B."/>
            <person name="Aguade M."/>
            <person name="Akashi H."/>
            <person name="Anderson W.W."/>
            <person name="Aquadro C.F."/>
            <person name="Ardell D.H."/>
            <person name="Arguello R."/>
            <person name="Artieri C.G."/>
            <person name="Barbash D.A."/>
            <person name="Barker D."/>
            <person name="Barsanti P."/>
            <person name="Batterham P."/>
            <person name="Batzoglou S."/>
            <person name="Begun D."/>
            <person name="Bhutkar A."/>
            <person name="Blanco E."/>
            <person name="Bosak S.A."/>
            <person name="Bradley R.K."/>
            <person name="Brand A.D."/>
            <person name="Brent M.R."/>
            <person name="Brooks A.N."/>
            <person name="Brown R.H."/>
            <person name="Butlin R.K."/>
            <person name="Caggese C."/>
            <person name="Calvi B.R."/>
            <person name="Bernardo de Carvalho A."/>
            <person name="Caspi A."/>
            <person name="Castrezana S."/>
            <person name="Celniker S.E."/>
            <person name="Chang J.L."/>
            <person name="Chapple C."/>
            <person name="Chatterji S."/>
            <person name="Chinwalla A."/>
            <person name="Civetta A."/>
            <person name="Clifton S.W."/>
            <person name="Comeron J.M."/>
            <person name="Costello J.C."/>
            <person name="Coyne J.A."/>
            <person name="Daub J."/>
            <person name="David R.G."/>
            <person name="Delcher A.L."/>
            <person name="Delehaunty K."/>
            <person name="Do C.B."/>
            <person name="Ebling H."/>
            <person name="Edwards K."/>
            <person name="Eickbush T."/>
            <person name="Evans J.D."/>
            <person name="Filipski A."/>
            <person name="Findeiss S."/>
            <person name="Freyhult E."/>
            <person name="Fulton L."/>
            <person name="Fulton R."/>
            <person name="Garcia A.C."/>
            <person name="Gardiner A."/>
            <person name="Garfield D.A."/>
            <person name="Garvin B.E."/>
            <person name="Gibson G."/>
            <person name="Gilbert D."/>
            <person name="Gnerre S."/>
            <person name="Godfrey J."/>
            <person name="Good R."/>
            <person name="Gotea V."/>
            <person name="Gravely B."/>
            <person name="Greenberg A.J."/>
            <person name="Griffiths-Jones S."/>
            <person name="Gross S."/>
            <person name="Guigo R."/>
            <person name="Gustafson E.A."/>
            <person name="Haerty W."/>
            <person name="Hahn M.W."/>
            <person name="Halligan D.L."/>
            <person name="Halpern A.L."/>
            <person name="Halter G.M."/>
            <person name="Han M.V."/>
            <person name="Heger A."/>
            <person name="Hillier L."/>
            <person name="Hinrichs A.S."/>
            <person name="Holmes I."/>
            <person name="Hoskins R.A."/>
            <person name="Hubisz M.J."/>
            <person name="Hultmark D."/>
            <person name="Huntley M.A."/>
            <person name="Jaffe D.B."/>
            <person name="Jagadeeshan S."/>
            <person name="Jeck W.R."/>
            <person name="Johnson J."/>
            <person name="Jones C.D."/>
            <person name="Jordan W.C."/>
            <person name="Karpen G.H."/>
            <person name="Kataoka E."/>
            <person name="Keightley P.D."/>
            <person name="Kheradpour P."/>
            <person name="Kirkness E.F."/>
            <person name="Koerich L.B."/>
            <person name="Kristiansen K."/>
            <person name="Kudrna D."/>
            <person name="Kulathinal R.J."/>
            <person name="Kumar S."/>
            <person name="Kwok R."/>
            <person name="Lander E."/>
            <person name="Langley C.H."/>
            <person name="Lapoint R."/>
            <person name="Lazzaro B.P."/>
            <person name="Lee S.J."/>
            <person name="Levesque L."/>
            <person name="Li R."/>
            <person name="Lin C.F."/>
            <person name="Lin M.F."/>
            <person name="Lindblad-Toh K."/>
            <person name="Llopart A."/>
            <person name="Long M."/>
            <person name="Low L."/>
            <person name="Lozovsky E."/>
            <person name="Lu J."/>
            <person name="Luo M."/>
            <person name="Machado C.A."/>
            <person name="Makalowski W."/>
            <person name="Marzo M."/>
            <person name="Matsuda M."/>
            <person name="Matzkin L."/>
            <person name="McAllister B."/>
            <person name="McBride C.S."/>
            <person name="McKernan B."/>
            <person name="McKernan K."/>
            <person name="Mendez-Lago M."/>
            <person name="Minx P."/>
            <person name="Mollenhauer M.U."/>
            <person name="Montooth K."/>
            <person name="Mount S.M."/>
            <person name="Mu X."/>
            <person name="Myers E."/>
            <person name="Negre B."/>
            <person name="Newfeld S."/>
            <person name="Nielsen R."/>
            <person name="Noor M.A."/>
            <person name="O'Grady P."/>
            <person name="Pachter L."/>
            <person name="Papaceit M."/>
            <person name="Parisi M.J."/>
            <person name="Parisi M."/>
            <person name="Parts L."/>
            <person name="Pedersen J.S."/>
            <person name="Pesole G."/>
            <person name="Phillippy A.M."/>
            <person name="Ponting C.P."/>
            <person name="Pop M."/>
            <person name="Porcelli D."/>
            <person name="Powell J.R."/>
            <person name="Prohaska S."/>
            <person name="Pruitt K."/>
            <person name="Puig M."/>
            <person name="Quesneville H."/>
            <person name="Ram K.R."/>
            <person name="Rand D."/>
            <person name="Rasmussen M.D."/>
            <person name="Reed L.K."/>
            <person name="Reenan R."/>
            <person name="Reily A."/>
            <person name="Remington K.A."/>
            <person name="Rieger T.T."/>
            <person name="Ritchie M.G."/>
            <person name="Robin C."/>
            <person name="Rogers Y.H."/>
            <person name="Rohde C."/>
            <person name="Rozas J."/>
            <person name="Rubenfield M.J."/>
            <person name="Ruiz A."/>
            <person name="Russo S."/>
            <person name="Salzberg S.L."/>
            <person name="Sanchez-Gracia A."/>
            <person name="Saranga D.J."/>
            <person name="Sato H."/>
            <person name="Schaeffer S.W."/>
            <person name="Schatz M.C."/>
            <person name="Schlenke T."/>
            <person name="Schwartz R."/>
            <person name="Segarra C."/>
            <person name="Singh R.S."/>
            <person name="Sirot L."/>
            <person name="Sirota M."/>
            <person name="Sisneros N.B."/>
            <person name="Smith C.D."/>
            <person name="Smith T.F."/>
            <person name="Spieth J."/>
            <person name="Stage D.E."/>
            <person name="Stark A."/>
            <person name="Stephan W."/>
            <person name="Strausberg R.L."/>
            <person name="Strempel S."/>
            <person name="Sturgill D."/>
            <person name="Sutton G."/>
            <person name="Sutton G.G."/>
            <person name="Tao W."/>
            <person name="Teichmann S."/>
            <person name="Tobari Y.N."/>
            <person name="Tomimura Y."/>
            <person name="Tsolas J.M."/>
            <person name="Valente V.L."/>
            <person name="Venter E."/>
            <person name="Venter J.C."/>
            <person name="Vicario S."/>
            <person name="Vieira F.G."/>
            <person name="Vilella A.J."/>
            <person name="Villasante A."/>
            <person name="Walenz B."/>
            <person name="Wang J."/>
            <person name="Wasserman M."/>
            <person name="Watts T."/>
            <person name="Wilson D."/>
            <person name="Wilson R.K."/>
            <person name="Wing R.A."/>
            <person name="Wolfner M.F."/>
            <person name="Wong A."/>
            <person name="Wong G.K."/>
            <person name="Wu C.I."/>
            <person name="Wu G."/>
            <person name="Yamamoto D."/>
            <person name="Yang H.P."/>
            <person name="Yang S.P."/>
            <person name="Yorke J.A."/>
            <person name="Yoshida K."/>
            <person name="Zdobnov E."/>
            <person name="Zhang P."/>
            <person name="Zhang Y."/>
            <person name="Zimin A.V."/>
            <person name="Baldwin J."/>
            <person name="Abdouelleil A."/>
            <person name="Abdulkadir J."/>
            <person name="Abebe A."/>
            <person name="Abera B."/>
            <person name="Abreu J."/>
            <person name="Acer S.C."/>
            <person name="Aftuck L."/>
            <person name="Alexander A."/>
            <person name="An P."/>
            <person name="Anderson E."/>
            <person name="Anderson S."/>
            <person name="Arachi H."/>
            <person name="Azer M."/>
            <person name="Bachantsang P."/>
            <person name="Barry A."/>
            <person name="Bayul T."/>
            <person name="Berlin A."/>
            <person name="Bessette D."/>
            <person name="Bloom T."/>
            <person name="Blye J."/>
            <person name="Boguslavskiy L."/>
            <person name="Bonnet C."/>
            <person name="Boukhgalter B."/>
            <person name="Bourzgui I."/>
            <person name="Brown A."/>
            <person name="Cahill P."/>
            <person name="Channer S."/>
            <person name="Cheshatsang Y."/>
            <person name="Chuda L."/>
            <person name="Citroen M."/>
            <person name="Collymore A."/>
            <person name="Cooke P."/>
            <person name="Costello M."/>
            <person name="D'Aco K."/>
            <person name="Daza R."/>
            <person name="De Haan G."/>
            <person name="DeGray S."/>
            <person name="DeMaso C."/>
            <person name="Dhargay N."/>
            <person name="Dooley K."/>
            <person name="Dooley E."/>
            <person name="Doricent M."/>
            <person name="Dorje P."/>
            <person name="Dorjee K."/>
            <person name="Dupes A."/>
            <person name="Elong R."/>
            <person name="Falk J."/>
            <person name="Farina A."/>
            <person name="Faro S."/>
            <person name="Ferguson D."/>
            <person name="Fisher S."/>
            <person name="Foley C.D."/>
            <person name="Franke A."/>
            <person name="Friedrich D."/>
            <person name="Gadbois L."/>
            <person name="Gearin G."/>
            <person name="Gearin C.R."/>
            <person name="Giannoukos G."/>
            <person name="Goode T."/>
            <person name="Graham J."/>
            <person name="Grandbois E."/>
            <person name="Grewal S."/>
            <person name="Gyaltsen K."/>
            <person name="Hafez N."/>
            <person name="Hagos B."/>
            <person name="Hall J."/>
            <person name="Henson C."/>
            <person name="Hollinger A."/>
            <person name="Honan T."/>
            <person name="Huard M.D."/>
            <person name="Hughes L."/>
            <person name="Hurhula B."/>
            <person name="Husby M.E."/>
            <person name="Kamat A."/>
            <person name="Kanga B."/>
            <person name="Kashin S."/>
            <person name="Khazanovich D."/>
            <person name="Kisner P."/>
            <person name="Lance K."/>
            <person name="Lara M."/>
            <person name="Lee W."/>
            <person name="Lennon N."/>
            <person name="Letendre F."/>
            <person name="LeVine R."/>
            <person name="Lipovsky A."/>
            <person name="Liu X."/>
            <person name="Liu J."/>
            <person name="Liu S."/>
            <person name="Lokyitsang T."/>
            <person name="Lokyitsang Y."/>
            <person name="Lubonja R."/>
            <person name="Lui A."/>
            <person name="MacDonald P."/>
            <person name="Magnisalis V."/>
            <person name="Maru K."/>
            <person name="Matthews C."/>
            <person name="McCusker W."/>
            <person name="McDonough S."/>
            <person name="Mehta T."/>
            <person name="Meldrim J."/>
            <person name="Meneus L."/>
            <person name="Mihai O."/>
            <person name="Mihalev A."/>
            <person name="Mihova T."/>
            <person name="Mittelman R."/>
            <person name="Mlenga V."/>
            <person name="Montmayeur A."/>
            <person name="Mulrain L."/>
            <person name="Navidi A."/>
            <person name="Naylor J."/>
            <person name="Negash T."/>
            <person name="Nguyen T."/>
            <person name="Nguyen N."/>
            <person name="Nicol R."/>
            <person name="Norbu C."/>
            <person name="Norbu N."/>
            <person name="Novod N."/>
            <person name="O'Neill B."/>
            <person name="Osman S."/>
            <person name="Markiewicz E."/>
            <person name="Oyono O.L."/>
            <person name="Patti C."/>
            <person name="Phunkhang P."/>
            <person name="Pierre F."/>
            <person name="Priest M."/>
            <person name="Raghuraman S."/>
            <person name="Rege F."/>
            <person name="Reyes R."/>
            <person name="Rise C."/>
            <person name="Rogov P."/>
            <person name="Ross K."/>
            <person name="Ryan E."/>
            <person name="Settipalli S."/>
            <person name="Shea T."/>
            <person name="Sherpa N."/>
            <person name="Shi L."/>
            <person name="Shih D."/>
            <person name="Sparrow T."/>
            <person name="Spaulding J."/>
            <person name="Stalker J."/>
            <person name="Stange-Thomann N."/>
            <person name="Stavropoulos S."/>
            <person name="Stone C."/>
            <person name="Strader C."/>
            <person name="Tesfaye S."/>
            <person name="Thomson T."/>
            <person name="Thoulutsang Y."/>
            <person name="Thoulutsang D."/>
            <person name="Topham K."/>
            <person name="Topping I."/>
            <person name="Tsamla T."/>
            <person name="Vassiliev H."/>
            <person name="Vo A."/>
            <person name="Wangchuk T."/>
            <person name="Wangdi T."/>
            <person name="Weiand M."/>
            <person name="Wilkinson J."/>
            <person name="Wilson A."/>
            <person name="Yadav S."/>
            <person name="Young G."/>
            <person name="Yu Q."/>
            <person name="Zembek L."/>
            <person name="Zhong D."/>
            <person name="Zimmer A."/>
            <person name="Zwirko Z."/>
            <person name="Jaffe D.B."/>
            <person name="Alvarez P."/>
            <person name="Brockman W."/>
            <person name="Butler J."/>
            <person name="Chin C."/>
            <person name="Gnerre S."/>
            <person name="Grabherr M."/>
            <person name="Kleber M."/>
            <person name="Mauceli E."/>
            <person name="MacCallum I."/>
        </authorList>
    </citation>
    <scope>NUCLEOTIDE SEQUENCE [LARGE SCALE GENOMIC DNA]</scope>
    <source>
        <strain evidence="2">white501</strain>
    </source>
</reference>
<sequence length="147" mass="15160">TSKTATTAARIFSRLDSVEEVQRGRSGSAVGITPPGGPGAVSAGVGSGSGAGTVAAAVVATGSPAQEWPAASTSVEAASAAVEEAWRVRLLWAWQVQEAWQRYDNAAPARCSTSICRSAKCPLAVACPDHHLQLFGMVSVSMIRRNH</sequence>
<accession>B4QNR4</accession>
<evidence type="ECO:0000313" key="2">
    <source>
        <dbReference type="Proteomes" id="UP000000304"/>
    </source>
</evidence>
<name>B4QNR4_DROSI</name>
<gene>
    <name evidence="1" type="primary">Dsim\GD17942</name>
    <name evidence="1" type="ORF">Dsim_GD17942</name>
</gene>
<evidence type="ECO:0000313" key="1">
    <source>
        <dbReference type="EMBL" id="EDX09931.1"/>
    </source>
</evidence>
<dbReference type="HOGENOM" id="CLU_1772724_0_0_1"/>